<proteinExistence type="predicted"/>
<dbReference type="SUPFAM" id="SSF52317">
    <property type="entry name" value="Class I glutamine amidotransferase-like"/>
    <property type="match status" value="1"/>
</dbReference>
<dbReference type="InterPro" id="IPR029062">
    <property type="entry name" value="Class_I_gatase-like"/>
</dbReference>
<evidence type="ECO:0000313" key="3">
    <source>
        <dbReference type="EMBL" id="KGE69167.1"/>
    </source>
</evidence>
<dbReference type="RefSeq" id="WP_038843366.1">
    <property type="nucleotide sequence ID" value="NZ_ASGY01000030.1"/>
</dbReference>
<accession>A0A0A1Z8Q6</accession>
<dbReference type="CDD" id="cd03144">
    <property type="entry name" value="GATase1_ScBLP_like"/>
    <property type="match status" value="1"/>
</dbReference>
<evidence type="ECO:0000259" key="2">
    <source>
        <dbReference type="Pfam" id="PF09825"/>
    </source>
</evidence>
<feature type="domain" description="Biotin-protein ligase N-terminal" evidence="2">
    <location>
        <begin position="29"/>
        <end position="125"/>
    </location>
</feature>
<dbReference type="Proteomes" id="UP000030060">
    <property type="component" value="Unassembled WGS sequence"/>
</dbReference>
<dbReference type="InterPro" id="IPR015834">
    <property type="entry name" value="UCP016642"/>
</dbReference>
<evidence type="ECO:0000256" key="1">
    <source>
        <dbReference type="SAM" id="SignalP"/>
    </source>
</evidence>
<feature type="signal peptide" evidence="1">
    <location>
        <begin position="1"/>
        <end position="23"/>
    </location>
</feature>
<evidence type="ECO:0000313" key="4">
    <source>
        <dbReference type="Proteomes" id="UP000030060"/>
    </source>
</evidence>
<sequence length="240" mass="25771">MNLRATAATLFAFALLLPSPAEAATPITHVAIYRGPAGCDDCSENVAKALQRLNPNYHIDFVGADESIDITPQTLARYDLYVQPGGGQDIPAALRSLGEARSEAIRNYVAHGGRYLGLCMGAYLADDNNLGLIPQDLDGEAGRPGFEVPGIADAAVQVTWAGKSDHVFFQDGPYFPTGSYKTIATYRNGDVAAARYTYEKGVVVLSGPHPEASREWFENAEIPVSKMPEGDLFGSLVRSF</sequence>
<reference evidence="3 4" key="1">
    <citation type="journal article" date="2013" name="Genome Announc.">
        <title>Draft Genome Sequence of Pseudomonas fluorescens LMG 5329, a White Line-Inducing Principle-Producing Bioindicator for the Mushroom Pathogen Pseudomonas tolaasii.</title>
        <authorList>
            <person name="Ghequire M.G."/>
            <person name="Rokni-Zadeh H."/>
            <person name="Zarrineh P."/>
            <person name="De Mot R."/>
        </authorList>
    </citation>
    <scope>NUCLEOTIDE SEQUENCE [LARGE SCALE GENOMIC DNA]</scope>
    <source>
        <strain evidence="3 4">LMG 5329</strain>
    </source>
</reference>
<name>A0A0A1Z8Q6_PSEFL</name>
<dbReference type="EMBL" id="ASGY01000030">
    <property type="protein sequence ID" value="KGE69167.1"/>
    <property type="molecule type" value="Genomic_DNA"/>
</dbReference>
<feature type="chain" id="PRO_5001985677" description="Biotin-protein ligase N-terminal domain-containing protein" evidence="1">
    <location>
        <begin position="24"/>
        <end position="240"/>
    </location>
</feature>
<dbReference type="Gene3D" id="3.40.50.880">
    <property type="match status" value="1"/>
</dbReference>
<gene>
    <name evidence="3" type="ORF">K814_0104155</name>
</gene>
<dbReference type="InterPro" id="IPR019197">
    <property type="entry name" value="Biotin-prot_ligase_N"/>
</dbReference>
<organism evidence="3 4">
    <name type="scientific">Pseudomonas fluorescens LMG 5329</name>
    <dbReference type="NCBI Taxonomy" id="1324332"/>
    <lineage>
        <taxon>Bacteria</taxon>
        <taxon>Pseudomonadati</taxon>
        <taxon>Pseudomonadota</taxon>
        <taxon>Gammaproteobacteria</taxon>
        <taxon>Pseudomonadales</taxon>
        <taxon>Pseudomonadaceae</taxon>
        <taxon>Pseudomonas</taxon>
    </lineage>
</organism>
<comment type="caution">
    <text evidence="3">The sequence shown here is derived from an EMBL/GenBank/DDBJ whole genome shotgun (WGS) entry which is preliminary data.</text>
</comment>
<dbReference type="PIRSF" id="PIRSF016642">
    <property type="entry name" value="UCP016642"/>
    <property type="match status" value="1"/>
</dbReference>
<keyword evidence="1" id="KW-0732">Signal</keyword>
<dbReference type="Pfam" id="PF09825">
    <property type="entry name" value="BPL_N"/>
    <property type="match status" value="1"/>
</dbReference>
<dbReference type="OrthoDB" id="20888at2"/>
<dbReference type="AlphaFoldDB" id="A0A0A1Z8Q6"/>
<protein>
    <recommendedName>
        <fullName evidence="2">Biotin-protein ligase N-terminal domain-containing protein</fullName>
    </recommendedName>
</protein>